<keyword evidence="10" id="KW-1185">Reference proteome</keyword>
<dbReference type="GO" id="GO:0005524">
    <property type="term" value="F:ATP binding"/>
    <property type="evidence" value="ECO:0007669"/>
    <property type="project" value="UniProtKB-UniRule"/>
</dbReference>
<feature type="compositionally biased region" description="Basic residues" evidence="7">
    <location>
        <begin position="22"/>
        <end position="32"/>
    </location>
</feature>
<keyword evidence="3 6" id="KW-0067">ATP-binding</keyword>
<evidence type="ECO:0000259" key="8">
    <source>
        <dbReference type="PROSITE" id="PS50011"/>
    </source>
</evidence>
<dbReference type="GO" id="GO:0035556">
    <property type="term" value="P:intracellular signal transduction"/>
    <property type="evidence" value="ECO:0007669"/>
    <property type="project" value="TreeGrafter"/>
</dbReference>
<comment type="catalytic activity">
    <reaction evidence="5">
        <text>L-seryl-[protein] + ATP = O-phospho-L-seryl-[protein] + ADP + H(+)</text>
        <dbReference type="Rhea" id="RHEA:17989"/>
        <dbReference type="Rhea" id="RHEA-COMP:9863"/>
        <dbReference type="Rhea" id="RHEA-COMP:11604"/>
        <dbReference type="ChEBI" id="CHEBI:15378"/>
        <dbReference type="ChEBI" id="CHEBI:29999"/>
        <dbReference type="ChEBI" id="CHEBI:30616"/>
        <dbReference type="ChEBI" id="CHEBI:83421"/>
        <dbReference type="ChEBI" id="CHEBI:456216"/>
        <dbReference type="EC" id="2.7.11.1"/>
    </reaction>
</comment>
<feature type="binding site" evidence="6">
    <location>
        <position position="74"/>
    </location>
    <ligand>
        <name>ATP</name>
        <dbReference type="ChEBI" id="CHEBI:30616"/>
    </ligand>
</feature>
<evidence type="ECO:0000256" key="3">
    <source>
        <dbReference type="ARBA" id="ARBA00022840"/>
    </source>
</evidence>
<dbReference type="PROSITE" id="PS50011">
    <property type="entry name" value="PROTEIN_KINASE_DOM"/>
    <property type="match status" value="1"/>
</dbReference>
<feature type="region of interest" description="Disordered" evidence="7">
    <location>
        <begin position="595"/>
        <end position="623"/>
    </location>
</feature>
<evidence type="ECO:0000313" key="9">
    <source>
        <dbReference type="EMBL" id="VUG19595.1"/>
    </source>
</evidence>
<accession>A0A7D9CZH4</accession>
<feature type="region of interest" description="Disordered" evidence="7">
    <location>
        <begin position="1"/>
        <end position="32"/>
    </location>
</feature>
<dbReference type="InterPro" id="IPR017441">
    <property type="entry name" value="Protein_kinase_ATP_BS"/>
</dbReference>
<feature type="compositionally biased region" description="Basic residues" evidence="7">
    <location>
        <begin position="559"/>
        <end position="568"/>
    </location>
</feature>
<evidence type="ECO:0000256" key="5">
    <source>
        <dbReference type="ARBA" id="ARBA00048679"/>
    </source>
</evidence>
<protein>
    <recommendedName>
        <fullName evidence="1">non-specific serine/threonine protein kinase</fullName>
        <ecNumber evidence="1">2.7.11.1</ecNumber>
    </recommendedName>
</protein>
<feature type="compositionally biased region" description="Low complexity" evidence="7">
    <location>
        <begin position="604"/>
        <end position="615"/>
    </location>
</feature>
<feature type="domain" description="Protein kinase" evidence="8">
    <location>
        <begin position="43"/>
        <end position="307"/>
    </location>
</feature>
<dbReference type="GO" id="GO:0004674">
    <property type="term" value="F:protein serine/threonine kinase activity"/>
    <property type="evidence" value="ECO:0007669"/>
    <property type="project" value="UniProtKB-EC"/>
</dbReference>
<dbReference type="PROSITE" id="PS00108">
    <property type="entry name" value="PROTEIN_KINASE_ST"/>
    <property type="match status" value="1"/>
</dbReference>
<evidence type="ECO:0000256" key="7">
    <source>
        <dbReference type="SAM" id="MobiDB-lite"/>
    </source>
</evidence>
<sequence length="902" mass="101534">MSSEAHTRPELEDSGIVAVKGSSHHNNTRPKRRVPREVRFGCYILGATLGEGEFGKVKLGWRKDGKQPSQTAIKLIRRDTIPQGSERENKIHREINALKRLRHPNIVRLVEVLQNEKYVGIVLEYASGGELFDYILEHRCLKEATACRLFAQLVSGVDYMHSKGLVHRDLKLENLLLDKHKNIVISDFGFVNSFRNHTDLMKTSCGSPCYAAPELVVSNKPYKGTKVDVWSCGVILYAMLAGYLPYDDDPQNPDGENIARLYRYITTTPLTFPEYITPTPRDLLRRVIVPDPGRRLSLRQVRSHPWLAPHAPFLSVTPVEWDRNYNTARLMINSTDRAHHRYSLMETPMAMQTSRRAASLMINPHSIRSYSSGKASSSFLYSHPAAPQTSKMVAISSSPSKESGEGSATEKAALLGDEPGYREADGYEDEDEDEDEDMESREDQERRKHERPQWKTKSSRPISAAVVPQSHHSHRGEPFPRYYHRQSNSTASIALQAVVEKDNAEHSRRNSLLYTSQVQHDQHSLPKPLALAGYTSYEAKRGPQRDRKQPGSPAISTKYHPRAVRVSRPRPTSFHPGMAAPSSIQLGSRDLSFMVPQSGEVNPKSSLATLSTSKSNRNSWCQPKISEPALDMSMVSGVLTKLDSMSLTESEGSSSPRQHEKRRSIALDSLSTAMEIFSVSEKNEESVEDEKLGLEGVNTDTLSGKERASGDKRSAGDDAEKTYREKELQAESGEGANRTERERAERERTEKTQITQRHPASSNRTVSSESHHHHRHHHHHHATQSEDYQKISVDSQGHVSRMKTSGSEKENRMSIGTSMSSKFKRFSLLSFYNRESSSSPHYTSQNATKHLSMAVGGHRDRVNAGRRPLVQRNGEAVGDDAKEQPSTAKRVMDFFRRRSIRI</sequence>
<evidence type="ECO:0000256" key="4">
    <source>
        <dbReference type="ARBA" id="ARBA00047899"/>
    </source>
</evidence>
<feature type="compositionally biased region" description="Basic and acidic residues" evidence="7">
    <location>
        <begin position="681"/>
        <end position="693"/>
    </location>
</feature>
<feature type="compositionally biased region" description="Basic and acidic residues" evidence="7">
    <location>
        <begin position="737"/>
        <end position="751"/>
    </location>
</feature>
<dbReference type="InterPro" id="IPR008271">
    <property type="entry name" value="Ser/Thr_kinase_AS"/>
</dbReference>
<feature type="compositionally biased region" description="Polar residues" evidence="7">
    <location>
        <begin position="792"/>
        <end position="805"/>
    </location>
</feature>
<gene>
    <name evidence="9" type="ORF">DEBR0S5_06832G</name>
</gene>
<evidence type="ECO:0000313" key="10">
    <source>
        <dbReference type="Proteomes" id="UP000478008"/>
    </source>
</evidence>
<comment type="catalytic activity">
    <reaction evidence="4">
        <text>L-threonyl-[protein] + ATP = O-phospho-L-threonyl-[protein] + ADP + H(+)</text>
        <dbReference type="Rhea" id="RHEA:46608"/>
        <dbReference type="Rhea" id="RHEA-COMP:11060"/>
        <dbReference type="Rhea" id="RHEA-COMP:11605"/>
        <dbReference type="ChEBI" id="CHEBI:15378"/>
        <dbReference type="ChEBI" id="CHEBI:30013"/>
        <dbReference type="ChEBI" id="CHEBI:30616"/>
        <dbReference type="ChEBI" id="CHEBI:61977"/>
        <dbReference type="ChEBI" id="CHEBI:456216"/>
        <dbReference type="EC" id="2.7.11.1"/>
    </reaction>
</comment>
<feature type="region of interest" description="Disordered" evidence="7">
    <location>
        <begin position="858"/>
        <end position="887"/>
    </location>
</feature>
<dbReference type="Pfam" id="PF00069">
    <property type="entry name" value="Pkinase"/>
    <property type="match status" value="1"/>
</dbReference>
<feature type="compositionally biased region" description="Low complexity" evidence="7">
    <location>
        <begin position="396"/>
        <end position="407"/>
    </location>
</feature>
<dbReference type="PANTHER" id="PTHR24346">
    <property type="entry name" value="MAP/MICROTUBULE AFFINITY-REGULATING KINASE"/>
    <property type="match status" value="1"/>
</dbReference>
<name>A0A7D9CZH4_DEKBR</name>
<feature type="region of interest" description="Disordered" evidence="7">
    <location>
        <begin position="532"/>
        <end position="582"/>
    </location>
</feature>
<dbReference type="AlphaFoldDB" id="A0A7D9CZH4"/>
<feature type="compositionally biased region" description="Basic and acidic residues" evidence="7">
    <location>
        <begin position="538"/>
        <end position="549"/>
    </location>
</feature>
<dbReference type="PANTHER" id="PTHR24346:SF110">
    <property type="entry name" value="NON-SPECIFIC SERINE_THREONINE PROTEIN KINASE"/>
    <property type="match status" value="1"/>
</dbReference>
<dbReference type="GO" id="GO:0030447">
    <property type="term" value="P:filamentous growth"/>
    <property type="evidence" value="ECO:0007669"/>
    <property type="project" value="UniProtKB-ARBA"/>
</dbReference>
<dbReference type="FunFam" id="3.30.200.20:FF:000042">
    <property type="entry name" value="Aurora kinase A"/>
    <property type="match status" value="1"/>
</dbReference>
<dbReference type="EMBL" id="CABFWN010000005">
    <property type="protein sequence ID" value="VUG19595.1"/>
    <property type="molecule type" value="Genomic_DNA"/>
</dbReference>
<evidence type="ECO:0000256" key="2">
    <source>
        <dbReference type="ARBA" id="ARBA00022741"/>
    </source>
</evidence>
<feature type="region of interest" description="Disordered" evidence="7">
    <location>
        <begin position="642"/>
        <end position="816"/>
    </location>
</feature>
<dbReference type="EC" id="2.7.11.1" evidence="1"/>
<dbReference type="FunFam" id="1.10.510.10:FF:000571">
    <property type="entry name" value="Maternal embryonic leucine zipper kinase"/>
    <property type="match status" value="1"/>
</dbReference>
<dbReference type="InterPro" id="IPR011009">
    <property type="entry name" value="Kinase-like_dom_sf"/>
</dbReference>
<dbReference type="SUPFAM" id="SSF56112">
    <property type="entry name" value="Protein kinase-like (PK-like)"/>
    <property type="match status" value="1"/>
</dbReference>
<evidence type="ECO:0000256" key="1">
    <source>
        <dbReference type="ARBA" id="ARBA00012513"/>
    </source>
</evidence>
<keyword evidence="2 6" id="KW-0547">Nucleotide-binding</keyword>
<feature type="compositionally biased region" description="Basic and acidic residues" evidence="7">
    <location>
        <begin position="1"/>
        <end position="11"/>
    </location>
</feature>
<feature type="compositionally biased region" description="Basic and acidic residues" evidence="7">
    <location>
        <begin position="441"/>
        <end position="453"/>
    </location>
</feature>
<feature type="compositionally biased region" description="Basic and acidic residues" evidence="7">
    <location>
        <begin position="703"/>
        <end position="729"/>
    </location>
</feature>
<dbReference type="GO" id="GO:0005737">
    <property type="term" value="C:cytoplasm"/>
    <property type="evidence" value="ECO:0007669"/>
    <property type="project" value="TreeGrafter"/>
</dbReference>
<feature type="compositionally biased region" description="Acidic residues" evidence="7">
    <location>
        <begin position="426"/>
        <end position="440"/>
    </location>
</feature>
<feature type="region of interest" description="Disordered" evidence="7">
    <location>
        <begin position="391"/>
        <end position="485"/>
    </location>
</feature>
<dbReference type="PROSITE" id="PS00107">
    <property type="entry name" value="PROTEIN_KINASE_ATP"/>
    <property type="match status" value="1"/>
</dbReference>
<dbReference type="InterPro" id="IPR000719">
    <property type="entry name" value="Prot_kinase_dom"/>
</dbReference>
<proteinExistence type="predicted"/>
<dbReference type="SMART" id="SM00220">
    <property type="entry name" value="S_TKc"/>
    <property type="match status" value="1"/>
</dbReference>
<feature type="compositionally biased region" description="Basic residues" evidence="7">
    <location>
        <begin position="771"/>
        <end position="782"/>
    </location>
</feature>
<evidence type="ECO:0000256" key="6">
    <source>
        <dbReference type="PROSITE-ProRule" id="PRU10141"/>
    </source>
</evidence>
<organism evidence="9 10">
    <name type="scientific">Dekkera bruxellensis</name>
    <name type="common">Brettanomyces custersii</name>
    <dbReference type="NCBI Taxonomy" id="5007"/>
    <lineage>
        <taxon>Eukaryota</taxon>
        <taxon>Fungi</taxon>
        <taxon>Dikarya</taxon>
        <taxon>Ascomycota</taxon>
        <taxon>Saccharomycotina</taxon>
        <taxon>Pichiomycetes</taxon>
        <taxon>Pichiales</taxon>
        <taxon>Pichiaceae</taxon>
        <taxon>Brettanomyces</taxon>
    </lineage>
</organism>
<dbReference type="Gene3D" id="1.10.510.10">
    <property type="entry name" value="Transferase(Phosphotransferase) domain 1"/>
    <property type="match status" value="1"/>
</dbReference>
<feature type="compositionally biased region" description="Low complexity" evidence="7">
    <location>
        <begin position="644"/>
        <end position="655"/>
    </location>
</feature>
<dbReference type="Proteomes" id="UP000478008">
    <property type="component" value="Unassembled WGS sequence"/>
</dbReference>
<reference evidence="9 10" key="1">
    <citation type="submission" date="2019-07" db="EMBL/GenBank/DDBJ databases">
        <authorList>
            <person name="Friedrich A."/>
            <person name="Schacherer J."/>
        </authorList>
    </citation>
    <scope>NUCLEOTIDE SEQUENCE [LARGE SCALE GENOMIC DNA]</scope>
</reference>
<feature type="compositionally biased region" description="Polar residues" evidence="7">
    <location>
        <begin position="752"/>
        <end position="768"/>
    </location>
</feature>